<keyword evidence="3" id="KW-1185">Reference proteome</keyword>
<feature type="region of interest" description="Disordered" evidence="1">
    <location>
        <begin position="119"/>
        <end position="138"/>
    </location>
</feature>
<dbReference type="EMBL" id="CATNWA010015313">
    <property type="protein sequence ID" value="CAI9581823.1"/>
    <property type="molecule type" value="Genomic_DNA"/>
</dbReference>
<accession>A0ABN9EEG8</accession>
<sequence>MVITLLEKEGSGESEKKPESSINKPLQILVVQPGKPSPPKTFLGNSSWIEKKPVKESTTDVQKPPTKLELPKTSSVAPIKLASWNQPGEDEETEELFSESQLQTSKRKLPEWFSAPKQLATPSNVKKAKTGTKKGLFG</sequence>
<protein>
    <submittedName>
        <fullName evidence="2">Uncharacterized protein</fullName>
    </submittedName>
</protein>
<proteinExistence type="predicted"/>
<name>A0ABN9EEG8_9NEOB</name>
<feature type="region of interest" description="Disordered" evidence="1">
    <location>
        <begin position="1"/>
        <end position="71"/>
    </location>
</feature>
<feature type="compositionally biased region" description="Basic and acidic residues" evidence="1">
    <location>
        <begin position="49"/>
        <end position="58"/>
    </location>
</feature>
<dbReference type="Proteomes" id="UP001162483">
    <property type="component" value="Unassembled WGS sequence"/>
</dbReference>
<reference evidence="2" key="1">
    <citation type="submission" date="2023-05" db="EMBL/GenBank/DDBJ databases">
        <authorList>
            <person name="Stuckert A."/>
        </authorList>
    </citation>
    <scope>NUCLEOTIDE SEQUENCE</scope>
</reference>
<organism evidence="2 3">
    <name type="scientific">Staurois parvus</name>
    <dbReference type="NCBI Taxonomy" id="386267"/>
    <lineage>
        <taxon>Eukaryota</taxon>
        <taxon>Metazoa</taxon>
        <taxon>Chordata</taxon>
        <taxon>Craniata</taxon>
        <taxon>Vertebrata</taxon>
        <taxon>Euteleostomi</taxon>
        <taxon>Amphibia</taxon>
        <taxon>Batrachia</taxon>
        <taxon>Anura</taxon>
        <taxon>Neobatrachia</taxon>
        <taxon>Ranoidea</taxon>
        <taxon>Ranidae</taxon>
        <taxon>Staurois</taxon>
    </lineage>
</organism>
<feature type="compositionally biased region" description="Basic and acidic residues" evidence="1">
    <location>
        <begin position="1"/>
        <end position="19"/>
    </location>
</feature>
<evidence type="ECO:0000256" key="1">
    <source>
        <dbReference type="SAM" id="MobiDB-lite"/>
    </source>
</evidence>
<evidence type="ECO:0000313" key="3">
    <source>
        <dbReference type="Proteomes" id="UP001162483"/>
    </source>
</evidence>
<comment type="caution">
    <text evidence="2">The sequence shown here is derived from an EMBL/GenBank/DDBJ whole genome shotgun (WGS) entry which is preliminary data.</text>
</comment>
<evidence type="ECO:0000313" key="2">
    <source>
        <dbReference type="EMBL" id="CAI9581823.1"/>
    </source>
</evidence>
<gene>
    <name evidence="2" type="ORF">SPARVUS_LOCUS9556768</name>
</gene>